<feature type="domain" description="Aromatic amino acid beta-eliminating lyase/threonine aldolase" evidence="5">
    <location>
        <begin position="3"/>
        <end position="285"/>
    </location>
</feature>
<comment type="similarity">
    <text evidence="2">Belongs to the threonine aldolase family.</text>
</comment>
<dbReference type="InterPro" id="IPR015421">
    <property type="entry name" value="PyrdxlP-dep_Trfase_major"/>
</dbReference>
<dbReference type="InterPro" id="IPR015424">
    <property type="entry name" value="PyrdxlP-dep_Trfase"/>
</dbReference>
<sequence>NLDFRSDTVTKPTPEMREAAYKAVVGDDVFRDDPTVNELERLAAEMLGKEAGLFVTSGTQGNAVSILANTNRGDEIILERRSHIYLNEVGGLAVMGSLMARTLEGEIGWIKPEDIRASVRGDNIHHAPTSLLCIENTHNTSGGIPLTVDQMKADWDVAKEHGLGVHLDGARVFNAAVALGVDVKKITQYADTVQICLSKGLSAPIGSMVAGPEGLIEKARKYRKMLGGGMRQVGIIAAPGIVALTKMVDRLADDHANAKLLADGLSKIGIGVLYPVKTNMVYIDLSGLGWTGREWGEACAKIGWKSRGSTPIVRLVTHYGIEREDIEAFLEGIADLVPRV</sequence>
<gene>
    <name evidence="6" type="ORF">S01H1_08674</name>
</gene>
<dbReference type="PIRSF" id="PIRSF017617">
    <property type="entry name" value="Thr_aldolase"/>
    <property type="match status" value="1"/>
</dbReference>
<dbReference type="PANTHER" id="PTHR48097">
    <property type="entry name" value="L-THREONINE ALDOLASE-RELATED"/>
    <property type="match status" value="1"/>
</dbReference>
<protein>
    <recommendedName>
        <fullName evidence="5">Aromatic amino acid beta-eliminating lyase/threonine aldolase domain-containing protein</fullName>
    </recommendedName>
</protein>
<dbReference type="PANTHER" id="PTHR48097:SF9">
    <property type="entry name" value="L-THREONINE ALDOLASE"/>
    <property type="match status" value="1"/>
</dbReference>
<evidence type="ECO:0000256" key="4">
    <source>
        <dbReference type="ARBA" id="ARBA00023239"/>
    </source>
</evidence>
<evidence type="ECO:0000256" key="1">
    <source>
        <dbReference type="ARBA" id="ARBA00001933"/>
    </source>
</evidence>
<proteinExistence type="inferred from homology"/>
<accession>X0SQS3</accession>
<organism evidence="6">
    <name type="scientific">marine sediment metagenome</name>
    <dbReference type="NCBI Taxonomy" id="412755"/>
    <lineage>
        <taxon>unclassified sequences</taxon>
        <taxon>metagenomes</taxon>
        <taxon>ecological metagenomes</taxon>
    </lineage>
</organism>
<dbReference type="Gene3D" id="3.40.640.10">
    <property type="entry name" value="Type I PLP-dependent aspartate aminotransferase-like (Major domain)"/>
    <property type="match status" value="1"/>
</dbReference>
<dbReference type="Gene3D" id="3.90.1150.10">
    <property type="entry name" value="Aspartate Aminotransferase, domain 1"/>
    <property type="match status" value="1"/>
</dbReference>
<evidence type="ECO:0000256" key="3">
    <source>
        <dbReference type="ARBA" id="ARBA00022898"/>
    </source>
</evidence>
<dbReference type="InterPro" id="IPR001597">
    <property type="entry name" value="ArAA_b-elim_lyase/Thr_aldolase"/>
</dbReference>
<dbReference type="GO" id="GO:0008732">
    <property type="term" value="F:L-allo-threonine aldolase activity"/>
    <property type="evidence" value="ECO:0007669"/>
    <property type="project" value="TreeGrafter"/>
</dbReference>
<evidence type="ECO:0000256" key="2">
    <source>
        <dbReference type="ARBA" id="ARBA00006966"/>
    </source>
</evidence>
<feature type="non-terminal residue" evidence="6">
    <location>
        <position position="1"/>
    </location>
</feature>
<dbReference type="NCBIfam" id="NF007825">
    <property type="entry name" value="PRK10534.1"/>
    <property type="match status" value="1"/>
</dbReference>
<dbReference type="GO" id="GO:0005829">
    <property type="term" value="C:cytosol"/>
    <property type="evidence" value="ECO:0007669"/>
    <property type="project" value="TreeGrafter"/>
</dbReference>
<name>X0SQS3_9ZZZZ</name>
<dbReference type="InterPro" id="IPR015422">
    <property type="entry name" value="PyrdxlP-dep_Trfase_small"/>
</dbReference>
<comment type="caution">
    <text evidence="6">The sequence shown here is derived from an EMBL/GenBank/DDBJ whole genome shotgun (WGS) entry which is preliminary data.</text>
</comment>
<dbReference type="Pfam" id="PF01212">
    <property type="entry name" value="Beta_elim_lyase"/>
    <property type="match status" value="1"/>
</dbReference>
<comment type="cofactor">
    <cofactor evidence="1">
        <name>pyridoxal 5'-phosphate</name>
        <dbReference type="ChEBI" id="CHEBI:597326"/>
    </cofactor>
</comment>
<dbReference type="GO" id="GO:0006545">
    <property type="term" value="P:glycine biosynthetic process"/>
    <property type="evidence" value="ECO:0007669"/>
    <property type="project" value="TreeGrafter"/>
</dbReference>
<dbReference type="GO" id="GO:0006567">
    <property type="term" value="P:L-threonine catabolic process"/>
    <property type="evidence" value="ECO:0007669"/>
    <property type="project" value="TreeGrafter"/>
</dbReference>
<keyword evidence="4" id="KW-0456">Lyase</keyword>
<dbReference type="AlphaFoldDB" id="X0SQS3"/>
<dbReference type="NCBIfam" id="NF041359">
    <property type="entry name" value="GntG_guanitoxin"/>
    <property type="match status" value="1"/>
</dbReference>
<evidence type="ECO:0000259" key="5">
    <source>
        <dbReference type="Pfam" id="PF01212"/>
    </source>
</evidence>
<dbReference type="EMBL" id="BARS01004440">
    <property type="protein sequence ID" value="GAF78247.1"/>
    <property type="molecule type" value="Genomic_DNA"/>
</dbReference>
<dbReference type="SUPFAM" id="SSF53383">
    <property type="entry name" value="PLP-dependent transferases"/>
    <property type="match status" value="1"/>
</dbReference>
<evidence type="ECO:0000313" key="6">
    <source>
        <dbReference type="EMBL" id="GAF78247.1"/>
    </source>
</evidence>
<keyword evidence="3" id="KW-0663">Pyridoxal phosphate</keyword>
<dbReference type="CDD" id="cd06502">
    <property type="entry name" value="TA_like"/>
    <property type="match status" value="1"/>
</dbReference>
<reference evidence="6" key="1">
    <citation type="journal article" date="2014" name="Front. Microbiol.">
        <title>High frequency of phylogenetically diverse reductive dehalogenase-homologous genes in deep subseafloor sedimentary metagenomes.</title>
        <authorList>
            <person name="Kawai M."/>
            <person name="Futagami T."/>
            <person name="Toyoda A."/>
            <person name="Takaki Y."/>
            <person name="Nishi S."/>
            <person name="Hori S."/>
            <person name="Arai W."/>
            <person name="Tsubouchi T."/>
            <person name="Morono Y."/>
            <person name="Uchiyama I."/>
            <person name="Ito T."/>
            <person name="Fujiyama A."/>
            <person name="Inagaki F."/>
            <person name="Takami H."/>
        </authorList>
    </citation>
    <scope>NUCLEOTIDE SEQUENCE</scope>
    <source>
        <strain evidence="6">Expedition CK06-06</strain>
    </source>
</reference>
<dbReference type="FunFam" id="3.40.640.10:FF:000030">
    <property type="entry name" value="Low-specificity L-threonine aldolase"/>
    <property type="match status" value="1"/>
</dbReference>
<dbReference type="InterPro" id="IPR023603">
    <property type="entry name" value="Low_specificity_L-TA-like"/>
</dbReference>